<name>A0ABY2BTT2_9ACTN</name>
<dbReference type="Proteomes" id="UP000295818">
    <property type="component" value="Unassembled WGS sequence"/>
</dbReference>
<keyword evidence="3" id="KW-1185">Reference proteome</keyword>
<proteinExistence type="predicted"/>
<organism evidence="2 3">
    <name type="scientific">Kribbella orskensis</name>
    <dbReference type="NCBI Taxonomy" id="2512216"/>
    <lineage>
        <taxon>Bacteria</taxon>
        <taxon>Bacillati</taxon>
        <taxon>Actinomycetota</taxon>
        <taxon>Actinomycetes</taxon>
        <taxon>Propionibacteriales</taxon>
        <taxon>Kribbellaceae</taxon>
        <taxon>Kribbella</taxon>
    </lineage>
</organism>
<feature type="compositionally biased region" description="Acidic residues" evidence="1">
    <location>
        <begin position="43"/>
        <end position="56"/>
    </location>
</feature>
<evidence type="ECO:0000256" key="1">
    <source>
        <dbReference type="SAM" id="MobiDB-lite"/>
    </source>
</evidence>
<comment type="caution">
    <text evidence="2">The sequence shown here is derived from an EMBL/GenBank/DDBJ whole genome shotgun (WGS) entry which is preliminary data.</text>
</comment>
<sequence length="56" mass="6117">MERRGHASSRAALIYIHTNDDRHESVAQKMSELIEKGLPEGPSEADPDDLPEASGT</sequence>
<feature type="region of interest" description="Disordered" evidence="1">
    <location>
        <begin position="34"/>
        <end position="56"/>
    </location>
</feature>
<evidence type="ECO:0000313" key="2">
    <source>
        <dbReference type="EMBL" id="TCO27957.1"/>
    </source>
</evidence>
<reference evidence="2 3" key="1">
    <citation type="journal article" date="2015" name="Stand. Genomic Sci.">
        <title>Genomic Encyclopedia of Bacterial and Archaeal Type Strains, Phase III: the genomes of soil and plant-associated and newly described type strains.</title>
        <authorList>
            <person name="Whitman W.B."/>
            <person name="Woyke T."/>
            <person name="Klenk H.P."/>
            <person name="Zhou Y."/>
            <person name="Lilburn T.G."/>
            <person name="Beck B.J."/>
            <person name="De Vos P."/>
            <person name="Vandamme P."/>
            <person name="Eisen J.A."/>
            <person name="Garrity G."/>
            <person name="Hugenholtz P."/>
            <person name="Kyrpides N.C."/>
        </authorList>
    </citation>
    <scope>NUCLEOTIDE SEQUENCE [LARGE SCALE GENOMIC DNA]</scope>
    <source>
        <strain evidence="2 3">VKM Ac-2538</strain>
    </source>
</reference>
<evidence type="ECO:0000313" key="3">
    <source>
        <dbReference type="Proteomes" id="UP000295818"/>
    </source>
</evidence>
<dbReference type="EMBL" id="SLWM01000003">
    <property type="protein sequence ID" value="TCO27957.1"/>
    <property type="molecule type" value="Genomic_DNA"/>
</dbReference>
<protein>
    <recommendedName>
        <fullName evidence="4">Integrase</fullName>
    </recommendedName>
</protein>
<accession>A0ABY2BTT2</accession>
<gene>
    <name evidence="2" type="ORF">EV644_103661</name>
</gene>
<evidence type="ECO:0008006" key="4">
    <source>
        <dbReference type="Google" id="ProtNLM"/>
    </source>
</evidence>